<dbReference type="GO" id="GO:0000139">
    <property type="term" value="C:Golgi membrane"/>
    <property type="evidence" value="ECO:0007669"/>
    <property type="project" value="InterPro"/>
</dbReference>
<keyword evidence="3" id="KW-1185">Reference proteome</keyword>
<reference evidence="2" key="1">
    <citation type="submission" date="2022-01" db="UniProtKB">
        <authorList>
            <consortium name="EnsemblMetazoa"/>
        </authorList>
    </citation>
    <scope>IDENTIFICATION</scope>
</reference>
<dbReference type="PANTHER" id="PTHR22909:SF24">
    <property type="entry name" value="GOLGI INTEGRAL MEMBRANE PROTEIN 4-RELATED"/>
    <property type="match status" value="1"/>
</dbReference>
<feature type="compositionally biased region" description="Basic and acidic residues" evidence="1">
    <location>
        <begin position="75"/>
        <end position="104"/>
    </location>
</feature>
<dbReference type="GeneID" id="106663049"/>
<feature type="region of interest" description="Disordered" evidence="1">
    <location>
        <begin position="381"/>
        <end position="432"/>
    </location>
</feature>
<dbReference type="RefSeq" id="XP_014243061.1">
    <property type="nucleotide sequence ID" value="XM_014387575.1"/>
</dbReference>
<protein>
    <recommendedName>
        <fullName evidence="4">Golgi integral membrane protein 4</fullName>
    </recommendedName>
</protein>
<evidence type="ECO:0000256" key="1">
    <source>
        <dbReference type="SAM" id="MobiDB-lite"/>
    </source>
</evidence>
<dbReference type="KEGG" id="clec:106663049"/>
<feature type="compositionally biased region" description="Basic and acidic residues" evidence="1">
    <location>
        <begin position="204"/>
        <end position="225"/>
    </location>
</feature>
<feature type="compositionally biased region" description="Basic and acidic residues" evidence="1">
    <location>
        <begin position="276"/>
        <end position="287"/>
    </location>
</feature>
<accession>A0A8I6RGR7</accession>
<sequence length="458" mass="52010">MSSSRLVRGTKARMFAFVCLVCVLAAVLYVFHGTQVRLADVQKQLVGCTQQKESFHAQLQVIFEYKERLEKSLNKEKVDHKQTRESLERRLKEEKERLESDYTSKSDVLQQKNNDLQGQLEELKDANEKLTDAKTRLSLSLDMIKKELETLRIKNDDTIEGMKTDWLKKEEEVQELKKQIEDYKLKMLPETDRNNYLEKQNFQMKEENDKMKKDLSECKEREKKPAVHPSPVANGKSNKAAEEDANILRVGPLLKSFSSTPGINPDALLGASSAKPVKDDASRKDEQAAVASMPKKPTQESVIPLVQPRKVDDTLAMGQGQIPQPPNPPNPLSNILQKPNVVEDPPEANINLPEDSEDNMIKQQQAKAQLQEPNLFLVDANRAEEEEEQVAQFKQPAKNQNYRGGDYDKEQQEEEDEEGELIDDEGDRVKDGKRVRIPPQVGLMQQRNGGGGVMVNPK</sequence>
<dbReference type="AlphaFoldDB" id="A0A8I6RGR7"/>
<dbReference type="Proteomes" id="UP000494040">
    <property type="component" value="Unassembled WGS sequence"/>
</dbReference>
<organism evidence="2 3">
    <name type="scientific">Cimex lectularius</name>
    <name type="common">Bed bug</name>
    <name type="synonym">Acanthia lectularia</name>
    <dbReference type="NCBI Taxonomy" id="79782"/>
    <lineage>
        <taxon>Eukaryota</taxon>
        <taxon>Metazoa</taxon>
        <taxon>Ecdysozoa</taxon>
        <taxon>Arthropoda</taxon>
        <taxon>Hexapoda</taxon>
        <taxon>Insecta</taxon>
        <taxon>Pterygota</taxon>
        <taxon>Neoptera</taxon>
        <taxon>Paraneoptera</taxon>
        <taxon>Hemiptera</taxon>
        <taxon>Heteroptera</taxon>
        <taxon>Panheteroptera</taxon>
        <taxon>Cimicomorpha</taxon>
        <taxon>Cimicidae</taxon>
        <taxon>Cimex</taxon>
    </lineage>
</organism>
<dbReference type="OrthoDB" id="6288648at2759"/>
<proteinExistence type="predicted"/>
<dbReference type="OMA" id="RELPTHI"/>
<evidence type="ECO:0000313" key="3">
    <source>
        <dbReference type="Proteomes" id="UP000494040"/>
    </source>
</evidence>
<dbReference type="InterPro" id="IPR042336">
    <property type="entry name" value="GOLIM4"/>
</dbReference>
<dbReference type="EnsemblMetazoa" id="XM_014387575.1">
    <property type="protein sequence ID" value="XP_014243061.1"/>
    <property type="gene ID" value="LOC106663049"/>
</dbReference>
<feature type="region of interest" description="Disordered" evidence="1">
    <location>
        <begin position="268"/>
        <end position="354"/>
    </location>
</feature>
<evidence type="ECO:0000313" key="2">
    <source>
        <dbReference type="EnsemblMetazoa" id="XP_014243061.1"/>
    </source>
</evidence>
<dbReference type="PANTHER" id="PTHR22909">
    <property type="entry name" value="GOLGI INTEGRAL MEMBRANE PROTEIN 4"/>
    <property type="match status" value="1"/>
</dbReference>
<evidence type="ECO:0008006" key="4">
    <source>
        <dbReference type="Google" id="ProtNLM"/>
    </source>
</evidence>
<feature type="region of interest" description="Disordered" evidence="1">
    <location>
        <begin position="204"/>
        <end position="240"/>
    </location>
</feature>
<name>A0A8I6RGR7_CIMLE</name>
<feature type="region of interest" description="Disordered" evidence="1">
    <location>
        <begin position="75"/>
        <end position="106"/>
    </location>
</feature>
<feature type="compositionally biased region" description="Acidic residues" evidence="1">
    <location>
        <begin position="411"/>
        <end position="426"/>
    </location>
</feature>